<dbReference type="PROSITE" id="PS51103">
    <property type="entry name" value="PTS_EIIC_TYPE_1"/>
    <property type="match status" value="1"/>
</dbReference>
<dbReference type="GO" id="GO:0008982">
    <property type="term" value="F:protein-N(PI)-phosphohistidine-sugar phosphotransferase activity"/>
    <property type="evidence" value="ECO:0007669"/>
    <property type="project" value="InterPro"/>
</dbReference>
<keyword evidence="10 12" id="KW-0472">Membrane</keyword>
<organism evidence="15 16">
    <name type="scientific">Candidatus Onthocola gallistercoris</name>
    <dbReference type="NCBI Taxonomy" id="2840876"/>
    <lineage>
        <taxon>Bacteria</taxon>
        <taxon>Bacillati</taxon>
        <taxon>Bacillota</taxon>
        <taxon>Bacilli</taxon>
        <taxon>Candidatus Onthocola</taxon>
    </lineage>
</organism>
<proteinExistence type="predicted"/>
<evidence type="ECO:0000256" key="6">
    <source>
        <dbReference type="ARBA" id="ARBA00022683"/>
    </source>
</evidence>
<dbReference type="InterPro" id="IPR013013">
    <property type="entry name" value="PTS_EIIC_1"/>
</dbReference>
<feature type="transmembrane region" description="Helical" evidence="12">
    <location>
        <begin position="130"/>
        <end position="152"/>
    </location>
</feature>
<protein>
    <submittedName>
        <fullName evidence="15">PTS transporter subunit EIIC</fullName>
    </submittedName>
</protein>
<feature type="domain" description="PTS EIIB type-1" evidence="13">
    <location>
        <begin position="451"/>
        <end position="529"/>
    </location>
</feature>
<dbReference type="Pfam" id="PF02378">
    <property type="entry name" value="PTS_EIIC"/>
    <property type="match status" value="1"/>
</dbReference>
<dbReference type="Proteomes" id="UP000824164">
    <property type="component" value="Unassembled WGS sequence"/>
</dbReference>
<evidence type="ECO:0000259" key="13">
    <source>
        <dbReference type="PROSITE" id="PS51098"/>
    </source>
</evidence>
<feature type="transmembrane region" description="Helical" evidence="12">
    <location>
        <begin position="61"/>
        <end position="84"/>
    </location>
</feature>
<feature type="active site" description="Phosphocysteine intermediate; for EIIB activity" evidence="11">
    <location>
        <position position="473"/>
    </location>
</feature>
<evidence type="ECO:0000256" key="5">
    <source>
        <dbReference type="ARBA" id="ARBA00022679"/>
    </source>
</evidence>
<dbReference type="PANTHER" id="PTHR30009:SF24">
    <property type="entry name" value="PTS SYSTEM, IIBC COMPONENT"/>
    <property type="match status" value="1"/>
</dbReference>
<evidence type="ECO:0000256" key="4">
    <source>
        <dbReference type="ARBA" id="ARBA00022597"/>
    </source>
</evidence>
<dbReference type="AlphaFoldDB" id="A0A9D1HFZ6"/>
<comment type="caution">
    <text evidence="15">The sequence shown here is derived from an EMBL/GenBank/DDBJ whole genome shotgun (WGS) entry which is preliminary data.</text>
</comment>
<reference evidence="15" key="1">
    <citation type="submission" date="2020-10" db="EMBL/GenBank/DDBJ databases">
        <authorList>
            <person name="Gilroy R."/>
        </authorList>
    </citation>
    <scope>NUCLEOTIDE SEQUENCE</scope>
    <source>
        <strain evidence="15">CHK187-14744</strain>
    </source>
</reference>
<feature type="domain" description="PTS EIIC type-1" evidence="14">
    <location>
        <begin position="4"/>
        <end position="422"/>
    </location>
</feature>
<evidence type="ECO:0000256" key="12">
    <source>
        <dbReference type="SAM" id="Phobius"/>
    </source>
</evidence>
<dbReference type="GO" id="GO:0016301">
    <property type="term" value="F:kinase activity"/>
    <property type="evidence" value="ECO:0007669"/>
    <property type="project" value="UniProtKB-KW"/>
</dbReference>
<dbReference type="SUPFAM" id="SSF55604">
    <property type="entry name" value="Glucose permease domain IIB"/>
    <property type="match status" value="1"/>
</dbReference>
<feature type="transmembrane region" description="Helical" evidence="12">
    <location>
        <begin position="173"/>
        <end position="196"/>
    </location>
</feature>
<evidence type="ECO:0000313" key="15">
    <source>
        <dbReference type="EMBL" id="HIU02504.1"/>
    </source>
</evidence>
<feature type="transmembrane region" description="Helical" evidence="12">
    <location>
        <begin position="387"/>
        <end position="410"/>
    </location>
</feature>
<dbReference type="InterPro" id="IPR050429">
    <property type="entry name" value="PTS_Glucose_EIICBA"/>
</dbReference>
<feature type="transmembrane region" description="Helical" evidence="12">
    <location>
        <begin position="91"/>
        <end position="110"/>
    </location>
</feature>
<reference evidence="15" key="2">
    <citation type="journal article" date="2021" name="PeerJ">
        <title>Extensive microbial diversity within the chicken gut microbiome revealed by metagenomics and culture.</title>
        <authorList>
            <person name="Gilroy R."/>
            <person name="Ravi A."/>
            <person name="Getino M."/>
            <person name="Pursley I."/>
            <person name="Horton D.L."/>
            <person name="Alikhan N.F."/>
            <person name="Baker D."/>
            <person name="Gharbi K."/>
            <person name="Hall N."/>
            <person name="Watson M."/>
            <person name="Adriaenssens E.M."/>
            <person name="Foster-Nyarko E."/>
            <person name="Jarju S."/>
            <person name="Secka A."/>
            <person name="Antonio M."/>
            <person name="Oren A."/>
            <person name="Chaudhuri R.R."/>
            <person name="La Ragione R."/>
            <person name="Hildebrand F."/>
            <person name="Pallen M.J."/>
        </authorList>
    </citation>
    <scope>NUCLEOTIDE SEQUENCE</scope>
    <source>
        <strain evidence="15">CHK187-14744</strain>
    </source>
</reference>
<comment type="subcellular location">
    <subcellularLocation>
        <location evidence="1">Cell membrane</location>
        <topology evidence="1">Multi-pass membrane protein</topology>
    </subcellularLocation>
</comment>
<sequence length="529" mass="58136">MKKANTMMFFQKLSKAFLTPLALIASASLVMGVASFFTSADIISAVPFLGNPMIQYVFKVLLQMGSIITGNFAALYAVALPFALVDEDKEYAAFAGFVGYLSFLTGMGMLVQNFPSIAEMFPGNGLTTVLGIETVNAGMLGGILVGILTSLLHKKFRNVVFPMAFSFFQGVRFVPIISLFFFMVLGNLFPFVWVFISMGINGLATLLNQMGVFGLWLYGFVERLLIPTGLHQIWISVVRDTSVSGIFEFASGAIIEGQRPAFMQFLAEGLPLNTTLRELVKFSYGPQIPIMLGALPAIGLAIYKCADKDKRKMVKPVIIAGVMTAMIAGISEPLEFIFLFTAPVLYVIYAVLYGLSWVFMYLLGNQIGYGSGIIEFVVFGLLRSDSHWWICVFVTIGEFVANFFIFRWFILKFNVKTPGRGGDYDASLAVMSETGNDKTETEAVQVTDPKALKALTIIKGLGGKENIEEVDSCMSRLRVVLKDGSLVDKEILNKTGCTAIRVIDDRNIQLIYGTTVGIIKDSVKKQLKK</sequence>
<keyword evidence="5" id="KW-0808">Transferase</keyword>
<keyword evidence="7 12" id="KW-0812">Transmembrane</keyword>
<evidence type="ECO:0000256" key="2">
    <source>
        <dbReference type="ARBA" id="ARBA00022448"/>
    </source>
</evidence>
<dbReference type="Gene3D" id="3.30.1360.60">
    <property type="entry name" value="Glucose permease domain IIB"/>
    <property type="match status" value="1"/>
</dbReference>
<dbReference type="GO" id="GO:0005886">
    <property type="term" value="C:plasma membrane"/>
    <property type="evidence" value="ECO:0007669"/>
    <property type="project" value="UniProtKB-SubCell"/>
</dbReference>
<keyword evidence="6" id="KW-0598">Phosphotransferase system</keyword>
<name>A0A9D1HFZ6_9FIRM</name>
<keyword evidence="4" id="KW-0762">Sugar transport</keyword>
<evidence type="ECO:0000256" key="7">
    <source>
        <dbReference type="ARBA" id="ARBA00022692"/>
    </source>
</evidence>
<dbReference type="InterPro" id="IPR003352">
    <property type="entry name" value="PTS_EIIC"/>
</dbReference>
<feature type="transmembrane region" description="Helical" evidence="12">
    <location>
        <begin position="288"/>
        <end position="306"/>
    </location>
</feature>
<dbReference type="InterPro" id="IPR036878">
    <property type="entry name" value="Glu_permease_IIB"/>
</dbReference>
<keyword evidence="3" id="KW-1003">Cell membrane</keyword>
<dbReference type="InterPro" id="IPR001996">
    <property type="entry name" value="PTS_IIB_1"/>
</dbReference>
<dbReference type="GO" id="GO:0009401">
    <property type="term" value="P:phosphoenolpyruvate-dependent sugar phosphotransferase system"/>
    <property type="evidence" value="ECO:0007669"/>
    <property type="project" value="UniProtKB-KW"/>
</dbReference>
<evidence type="ECO:0000256" key="9">
    <source>
        <dbReference type="ARBA" id="ARBA00022989"/>
    </source>
</evidence>
<dbReference type="EMBL" id="DVLT01000033">
    <property type="protein sequence ID" value="HIU02504.1"/>
    <property type="molecule type" value="Genomic_DNA"/>
</dbReference>
<keyword evidence="8" id="KW-0418">Kinase</keyword>
<evidence type="ECO:0000256" key="1">
    <source>
        <dbReference type="ARBA" id="ARBA00004651"/>
    </source>
</evidence>
<gene>
    <name evidence="15" type="ORF">IAB63_04555</name>
</gene>
<accession>A0A9D1HFZ6</accession>
<dbReference type="GO" id="GO:0090563">
    <property type="term" value="F:protein-phosphocysteine-sugar phosphotransferase activity"/>
    <property type="evidence" value="ECO:0007669"/>
    <property type="project" value="TreeGrafter"/>
</dbReference>
<evidence type="ECO:0000256" key="8">
    <source>
        <dbReference type="ARBA" id="ARBA00022777"/>
    </source>
</evidence>
<evidence type="ECO:0000313" key="16">
    <source>
        <dbReference type="Proteomes" id="UP000824164"/>
    </source>
</evidence>
<evidence type="ECO:0000256" key="11">
    <source>
        <dbReference type="PROSITE-ProRule" id="PRU00421"/>
    </source>
</evidence>
<dbReference type="PROSITE" id="PS51098">
    <property type="entry name" value="PTS_EIIB_TYPE_1"/>
    <property type="match status" value="1"/>
</dbReference>
<dbReference type="Pfam" id="PF00367">
    <property type="entry name" value="PTS_EIIB"/>
    <property type="match status" value="1"/>
</dbReference>
<evidence type="ECO:0000259" key="14">
    <source>
        <dbReference type="PROSITE" id="PS51103"/>
    </source>
</evidence>
<dbReference type="InterPro" id="IPR018113">
    <property type="entry name" value="PTrfase_EIIB_Cys"/>
</dbReference>
<dbReference type="PANTHER" id="PTHR30009">
    <property type="entry name" value="CYTOCHROME C-TYPE SYNTHESIS PROTEIN AND PTS TRANSMEMBRANE COMPONENT"/>
    <property type="match status" value="1"/>
</dbReference>
<dbReference type="CDD" id="cd00212">
    <property type="entry name" value="PTS_IIB_glc"/>
    <property type="match status" value="1"/>
</dbReference>
<evidence type="ECO:0000256" key="3">
    <source>
        <dbReference type="ARBA" id="ARBA00022475"/>
    </source>
</evidence>
<feature type="transmembrane region" description="Helical" evidence="12">
    <location>
        <begin position="202"/>
        <end position="221"/>
    </location>
</feature>
<keyword evidence="2" id="KW-0813">Transport</keyword>
<evidence type="ECO:0000256" key="10">
    <source>
        <dbReference type="ARBA" id="ARBA00023136"/>
    </source>
</evidence>
<feature type="transmembrane region" description="Helical" evidence="12">
    <location>
        <begin position="313"/>
        <end position="330"/>
    </location>
</feature>
<keyword evidence="9 12" id="KW-1133">Transmembrane helix</keyword>